<organism evidence="1 2">
    <name type="scientific">Denitratisoma oestradiolicum</name>
    <dbReference type="NCBI Taxonomy" id="311182"/>
    <lineage>
        <taxon>Bacteria</taxon>
        <taxon>Pseudomonadati</taxon>
        <taxon>Pseudomonadota</taxon>
        <taxon>Betaproteobacteria</taxon>
        <taxon>Nitrosomonadales</taxon>
        <taxon>Sterolibacteriaceae</taxon>
        <taxon>Denitratisoma</taxon>
    </lineage>
</organism>
<sequence>METKRAIIGAHFNLICLMSRRKPAPQATPLARRAIASLAARLMAEDGIADYGQAKRKAARNLGLDEGVALPGNEEVETELRAYQSLYQPDEMRERLQLMRQTALEAMEALAQFRPCLTGSVLDGTAGRYSEIELDLFADSAKDVEIFLLSRNLDYAPSEPRRHGPDSPETLLRLDWNGLPLILIVYPLMAERSIHRNPHSGGRNQRARAGAVAALLEEDLS</sequence>
<dbReference type="KEGG" id="doe:DENOEST_3501"/>
<evidence type="ECO:0000313" key="2">
    <source>
        <dbReference type="Proteomes" id="UP000515733"/>
    </source>
</evidence>
<gene>
    <name evidence="1" type="ORF">DENOEST_3501</name>
</gene>
<keyword evidence="2" id="KW-1185">Reference proteome</keyword>
<accession>A0A6S6Y2B2</accession>
<name>A0A6S6Y2B2_9PROT</name>
<evidence type="ECO:0000313" key="1">
    <source>
        <dbReference type="EMBL" id="CAB1370655.1"/>
    </source>
</evidence>
<reference evidence="1 2" key="1">
    <citation type="submission" date="2020-03" db="EMBL/GenBank/DDBJ databases">
        <authorList>
            <consortium name="Genoscope - CEA"/>
            <person name="William W."/>
        </authorList>
    </citation>
    <scope>NUCLEOTIDE SEQUENCE [LARGE SCALE GENOMIC DNA]</scope>
    <source>
        <strain evidence="2">DSM 16959</strain>
    </source>
</reference>
<dbReference type="Proteomes" id="UP000515733">
    <property type="component" value="Chromosome"/>
</dbReference>
<dbReference type="AlphaFoldDB" id="A0A6S6Y2B2"/>
<protein>
    <recommendedName>
        <fullName evidence="3">Nucleotidyltransferase</fullName>
    </recommendedName>
</protein>
<dbReference type="EMBL" id="LR778301">
    <property type="protein sequence ID" value="CAB1370655.1"/>
    <property type="molecule type" value="Genomic_DNA"/>
</dbReference>
<evidence type="ECO:0008006" key="3">
    <source>
        <dbReference type="Google" id="ProtNLM"/>
    </source>
</evidence>
<proteinExistence type="predicted"/>